<gene>
    <name evidence="1" type="ORF">OSB_08060</name>
</gene>
<name>A0A0K0Y3C3_9RHOB</name>
<accession>A0A0K0Y3C3</accession>
<dbReference type="AlphaFoldDB" id="A0A0K0Y3C3"/>
<dbReference type="RefSeq" id="WP_049833767.1">
    <property type="nucleotide sequence ID" value="NZ_CP012160.1"/>
</dbReference>
<dbReference type="InterPro" id="IPR009936">
    <property type="entry name" value="DUF1468"/>
</dbReference>
<protein>
    <submittedName>
        <fullName evidence="1">Tripartite tricarboxylate transporter TctB family protein</fullName>
    </submittedName>
</protein>
<evidence type="ECO:0000313" key="1">
    <source>
        <dbReference type="EMBL" id="AKS45367.1"/>
    </source>
</evidence>
<dbReference type="STRING" id="1458307.OSB_08060"/>
<dbReference type="Pfam" id="PF07331">
    <property type="entry name" value="TctB"/>
    <property type="match status" value="1"/>
</dbReference>
<dbReference type="OrthoDB" id="7854802at2"/>
<proteinExistence type="predicted"/>
<evidence type="ECO:0000313" key="2">
    <source>
        <dbReference type="Proteomes" id="UP000067444"/>
    </source>
</evidence>
<dbReference type="KEGG" id="otm:OSB_08060"/>
<organism evidence="1 2">
    <name type="scientific">Octadecabacter temperatus</name>
    <dbReference type="NCBI Taxonomy" id="1458307"/>
    <lineage>
        <taxon>Bacteria</taxon>
        <taxon>Pseudomonadati</taxon>
        <taxon>Pseudomonadota</taxon>
        <taxon>Alphaproteobacteria</taxon>
        <taxon>Rhodobacterales</taxon>
        <taxon>Roseobacteraceae</taxon>
        <taxon>Octadecabacter</taxon>
    </lineage>
</organism>
<dbReference type="EMBL" id="CP012160">
    <property type="protein sequence ID" value="AKS45367.1"/>
    <property type="molecule type" value="Genomic_DNA"/>
</dbReference>
<sequence>MSQADNNQVVFEGEDGNAGYASPALDLIATAFLLGLSVLVLVASWRLPVPGTWTTAPGLLPFLTAGSLAIMAVLLGISAIVRRRDGTPLWDETSRDRSEDARAIVLVVAVAVYVGALQGLAFQYYFDIGSIPMVLSAFEPVTIIALSAIIHIFWRGPLWITSLVSIGWTLTLSLVFQKVFSIPLPGGF</sequence>
<reference evidence="1 2" key="1">
    <citation type="journal article" date="2015" name="Genome Announc.">
        <title>Closed Genome Sequence of Octadecabacter temperatus SB1, the First Mesophilic Species of the Genus Octadecabacter.</title>
        <authorList>
            <person name="Voget S."/>
            <person name="Billerbeck S."/>
            <person name="Simon M."/>
            <person name="Daniel R."/>
        </authorList>
    </citation>
    <scope>NUCLEOTIDE SEQUENCE [LARGE SCALE GENOMIC DNA]</scope>
    <source>
        <strain evidence="1 2">SB1</strain>
    </source>
</reference>
<keyword evidence="2" id="KW-1185">Reference proteome</keyword>
<dbReference type="Proteomes" id="UP000067444">
    <property type="component" value="Chromosome"/>
</dbReference>